<evidence type="ECO:0000256" key="1">
    <source>
        <dbReference type="SAM" id="MobiDB-lite"/>
    </source>
</evidence>
<gene>
    <name evidence="2" type="ORF">V6N12_064050</name>
</gene>
<keyword evidence="3" id="KW-1185">Reference proteome</keyword>
<protein>
    <submittedName>
        <fullName evidence="2">Uncharacterized protein</fullName>
    </submittedName>
</protein>
<evidence type="ECO:0000313" key="3">
    <source>
        <dbReference type="Proteomes" id="UP001472677"/>
    </source>
</evidence>
<dbReference type="EMBL" id="JBBPBM010000250">
    <property type="protein sequence ID" value="KAK8498761.1"/>
    <property type="molecule type" value="Genomic_DNA"/>
</dbReference>
<accession>A0ABR2AWZ6</accession>
<reference evidence="2 3" key="1">
    <citation type="journal article" date="2024" name="G3 (Bethesda)">
        <title>Genome assembly of Hibiscus sabdariffa L. provides insights into metabolisms of medicinal natural products.</title>
        <authorList>
            <person name="Kim T."/>
        </authorList>
    </citation>
    <scope>NUCLEOTIDE SEQUENCE [LARGE SCALE GENOMIC DNA]</scope>
    <source>
        <strain evidence="2">TK-2024</strain>
        <tissue evidence="2">Old leaves</tissue>
    </source>
</reference>
<organism evidence="2 3">
    <name type="scientific">Hibiscus sabdariffa</name>
    <name type="common">roselle</name>
    <dbReference type="NCBI Taxonomy" id="183260"/>
    <lineage>
        <taxon>Eukaryota</taxon>
        <taxon>Viridiplantae</taxon>
        <taxon>Streptophyta</taxon>
        <taxon>Embryophyta</taxon>
        <taxon>Tracheophyta</taxon>
        <taxon>Spermatophyta</taxon>
        <taxon>Magnoliopsida</taxon>
        <taxon>eudicotyledons</taxon>
        <taxon>Gunneridae</taxon>
        <taxon>Pentapetalae</taxon>
        <taxon>rosids</taxon>
        <taxon>malvids</taxon>
        <taxon>Malvales</taxon>
        <taxon>Malvaceae</taxon>
        <taxon>Malvoideae</taxon>
        <taxon>Hibiscus</taxon>
    </lineage>
</organism>
<proteinExistence type="predicted"/>
<sequence length="142" mass="16249">MDGFWKKKKWMIPSPIGRPMADYPTVAISTLRRVEGVIVRENKEVLERCAIDTFLRGSKYSCPSDSRASSTDSEHMEERSQDEPSEHENPIEVERPFGCDKERVEVGESILSSGRGLQWRGRVLWSLGGRTNYGRALRMFRG</sequence>
<feature type="region of interest" description="Disordered" evidence="1">
    <location>
        <begin position="58"/>
        <end position="98"/>
    </location>
</feature>
<feature type="compositionally biased region" description="Polar residues" evidence="1">
    <location>
        <begin position="61"/>
        <end position="71"/>
    </location>
</feature>
<evidence type="ECO:0000313" key="2">
    <source>
        <dbReference type="EMBL" id="KAK8498761.1"/>
    </source>
</evidence>
<dbReference type="Proteomes" id="UP001472677">
    <property type="component" value="Unassembled WGS sequence"/>
</dbReference>
<comment type="caution">
    <text evidence="2">The sequence shown here is derived from an EMBL/GenBank/DDBJ whole genome shotgun (WGS) entry which is preliminary data.</text>
</comment>
<name>A0ABR2AWZ6_9ROSI</name>
<feature type="compositionally biased region" description="Basic and acidic residues" evidence="1">
    <location>
        <begin position="72"/>
        <end position="98"/>
    </location>
</feature>